<evidence type="ECO:0000256" key="1">
    <source>
        <dbReference type="SAM" id="Phobius"/>
    </source>
</evidence>
<reference evidence="2 3" key="1">
    <citation type="submission" date="2018-05" db="EMBL/GenBank/DDBJ databases">
        <title>Reference genomes for bee gut microbiota database.</title>
        <authorList>
            <person name="Ellegaard K.M."/>
        </authorList>
    </citation>
    <scope>NUCLEOTIDE SEQUENCE [LARGE SCALE GENOMIC DNA]</scope>
    <source>
        <strain evidence="2 3">ESL0172</strain>
    </source>
</reference>
<evidence type="ECO:0000313" key="3">
    <source>
        <dbReference type="Proteomes" id="UP000247673"/>
    </source>
</evidence>
<dbReference type="RefSeq" id="WP_110447643.1">
    <property type="nucleotide sequence ID" value="NZ_CP132381.1"/>
</dbReference>
<proteinExistence type="predicted"/>
<comment type="caution">
    <text evidence="2">The sequence shown here is derived from an EMBL/GenBank/DDBJ whole genome shotgun (WGS) entry which is preliminary data.</text>
</comment>
<keyword evidence="1" id="KW-0472">Membrane</keyword>
<dbReference type="EMBL" id="QGLO01000004">
    <property type="protein sequence ID" value="PXY91705.1"/>
    <property type="molecule type" value="Genomic_DNA"/>
</dbReference>
<evidence type="ECO:0000313" key="2">
    <source>
        <dbReference type="EMBL" id="PXY91705.1"/>
    </source>
</evidence>
<accession>A0A2V4DNP8</accession>
<organism evidence="2 3">
    <name type="scientific">Gilliamella apis</name>
    <dbReference type="NCBI Taxonomy" id="1970738"/>
    <lineage>
        <taxon>Bacteria</taxon>
        <taxon>Pseudomonadati</taxon>
        <taxon>Pseudomonadota</taxon>
        <taxon>Gammaproteobacteria</taxon>
        <taxon>Orbales</taxon>
        <taxon>Orbaceae</taxon>
        <taxon>Gilliamella</taxon>
    </lineage>
</organism>
<feature type="transmembrane region" description="Helical" evidence="1">
    <location>
        <begin position="6"/>
        <end position="23"/>
    </location>
</feature>
<sequence length="78" mass="9347">MELTFINLGIIVFFLGWAFLLILKSCGADIRDQDEEEAWQKYVESRVKRNKFDENKQMKELREQKLINRAIEKAKKIK</sequence>
<dbReference type="Proteomes" id="UP000247673">
    <property type="component" value="Unassembled WGS sequence"/>
</dbReference>
<name>A0A2V4DNP8_9GAMM</name>
<gene>
    <name evidence="2" type="ORF">DKK78_05135</name>
</gene>
<dbReference type="AlphaFoldDB" id="A0A2V4DNP8"/>
<keyword evidence="1" id="KW-1133">Transmembrane helix</keyword>
<protein>
    <submittedName>
        <fullName evidence="2">Uncharacterized protein</fullName>
    </submittedName>
</protein>
<keyword evidence="3" id="KW-1185">Reference proteome</keyword>
<keyword evidence="1" id="KW-0812">Transmembrane</keyword>